<reference evidence="1 2" key="2">
    <citation type="submission" date="2018-11" db="EMBL/GenBank/DDBJ databases">
        <authorList>
            <consortium name="Pathogen Informatics"/>
        </authorList>
    </citation>
    <scope>NUCLEOTIDE SEQUENCE [LARGE SCALE GENOMIC DNA]</scope>
</reference>
<dbReference type="Proteomes" id="UP000270296">
    <property type="component" value="Unassembled WGS sequence"/>
</dbReference>
<dbReference type="WBParaSite" id="SBAD_0001266401-mRNA-1">
    <property type="protein sequence ID" value="SBAD_0001266401-mRNA-1"/>
    <property type="gene ID" value="SBAD_0001266401"/>
</dbReference>
<gene>
    <name evidence="1" type="ORF">SBAD_LOCUS12259</name>
</gene>
<sequence length="112" mass="12632">MGGHFRVPIYDDILWDDMEQHLPNEFTYHEEQFFPRPTTVLVVGNESVGLSKASYGFAHKHGGKRVHIPLMNGVNSLNSVTAISIIAYEFRRQMYAFEDGLQALESSSSELG</sequence>
<proteinExistence type="predicted"/>
<evidence type="ECO:0000313" key="3">
    <source>
        <dbReference type="WBParaSite" id="SBAD_0001266401-mRNA-1"/>
    </source>
</evidence>
<dbReference type="SUPFAM" id="SSF75217">
    <property type="entry name" value="alpha/beta knot"/>
    <property type="match status" value="1"/>
</dbReference>
<dbReference type="InterPro" id="IPR029028">
    <property type="entry name" value="Alpha/beta_knot_MTases"/>
</dbReference>
<dbReference type="GO" id="GO:0003723">
    <property type="term" value="F:RNA binding"/>
    <property type="evidence" value="ECO:0007669"/>
    <property type="project" value="TreeGrafter"/>
</dbReference>
<evidence type="ECO:0000313" key="1">
    <source>
        <dbReference type="EMBL" id="VDP46834.1"/>
    </source>
</evidence>
<dbReference type="InterPro" id="IPR051259">
    <property type="entry name" value="rRNA_Methyltransferase"/>
</dbReference>
<protein>
    <submittedName>
        <fullName evidence="3">SpoU_methylase domain-containing protein</fullName>
    </submittedName>
</protein>
<evidence type="ECO:0000313" key="2">
    <source>
        <dbReference type="Proteomes" id="UP000270296"/>
    </source>
</evidence>
<accession>A0A183J8R1</accession>
<dbReference type="PANTHER" id="PTHR43191">
    <property type="entry name" value="RRNA METHYLTRANSFERASE 3"/>
    <property type="match status" value="1"/>
</dbReference>
<dbReference type="OrthoDB" id="270651at2759"/>
<dbReference type="PANTHER" id="PTHR43191:SF2">
    <property type="entry name" value="RRNA METHYLTRANSFERASE 3, MITOCHONDRIAL"/>
    <property type="match status" value="1"/>
</dbReference>
<organism evidence="3">
    <name type="scientific">Soboliphyme baturini</name>
    <dbReference type="NCBI Taxonomy" id="241478"/>
    <lineage>
        <taxon>Eukaryota</taxon>
        <taxon>Metazoa</taxon>
        <taxon>Ecdysozoa</taxon>
        <taxon>Nematoda</taxon>
        <taxon>Enoplea</taxon>
        <taxon>Dorylaimia</taxon>
        <taxon>Dioctophymatida</taxon>
        <taxon>Dioctophymatoidea</taxon>
        <taxon>Soboliphymatidae</taxon>
        <taxon>Soboliphyme</taxon>
    </lineage>
</organism>
<dbReference type="AlphaFoldDB" id="A0A183J8R1"/>
<reference evidence="3" key="1">
    <citation type="submission" date="2016-06" db="UniProtKB">
        <authorList>
            <consortium name="WormBaseParasite"/>
        </authorList>
    </citation>
    <scope>IDENTIFICATION</scope>
</reference>
<dbReference type="Gene3D" id="3.40.1280.10">
    <property type="match status" value="1"/>
</dbReference>
<name>A0A183J8R1_9BILA</name>
<dbReference type="InterPro" id="IPR029026">
    <property type="entry name" value="tRNA_m1G_MTases_N"/>
</dbReference>
<dbReference type="EMBL" id="UZAM01017320">
    <property type="protein sequence ID" value="VDP46834.1"/>
    <property type="molecule type" value="Genomic_DNA"/>
</dbReference>
<keyword evidence="2" id="KW-1185">Reference proteome</keyword>